<evidence type="ECO:0000256" key="1">
    <source>
        <dbReference type="ARBA" id="ARBA00004496"/>
    </source>
</evidence>
<proteinExistence type="inferred from homology"/>
<dbReference type="Gene3D" id="3.30.230.70">
    <property type="entry name" value="GHMP Kinase, N-terminal domain"/>
    <property type="match status" value="1"/>
</dbReference>
<evidence type="ECO:0000256" key="8">
    <source>
        <dbReference type="ARBA" id="ARBA00023242"/>
    </source>
</evidence>
<dbReference type="GO" id="GO:0000177">
    <property type="term" value="C:cytoplasmic exosome (RNase complex)"/>
    <property type="evidence" value="ECO:0007669"/>
    <property type="project" value="TreeGrafter"/>
</dbReference>
<keyword evidence="5" id="KW-0698">rRNA processing</keyword>
<dbReference type="EnsemblMetazoa" id="XM_028291069.2">
    <property type="protein sequence ID" value="XP_028146870.1"/>
    <property type="gene ID" value="LOC114340325"/>
</dbReference>
<dbReference type="GO" id="GO:0034473">
    <property type="term" value="P:U1 snRNA 3'-end processing"/>
    <property type="evidence" value="ECO:0007669"/>
    <property type="project" value="TreeGrafter"/>
</dbReference>
<evidence type="ECO:0000256" key="2">
    <source>
        <dbReference type="ARBA" id="ARBA00004604"/>
    </source>
</evidence>
<evidence type="ECO:0000256" key="4">
    <source>
        <dbReference type="ARBA" id="ARBA00022490"/>
    </source>
</evidence>
<dbReference type="InterPro" id="IPR050590">
    <property type="entry name" value="Exosome_comp_Rrp42_subfam"/>
</dbReference>
<dbReference type="PANTHER" id="PTHR11097:SF9">
    <property type="entry name" value="EXOSOME COMPLEX COMPONENT RRP43"/>
    <property type="match status" value="1"/>
</dbReference>
<dbReference type="FunFam" id="3.30.230.70:FF:000017">
    <property type="entry name" value="Exosome complex component Rrp42"/>
    <property type="match status" value="1"/>
</dbReference>
<keyword evidence="8" id="KW-0539">Nucleus</keyword>
<dbReference type="AlphaFoldDB" id="A0A6P7GST2"/>
<sequence length="275" mass="30581">MAQQYKSLHPVKYYRDYLAHEIRPDGREFNKFRPILLNVGTIDTADGSAIAKVGNTTVVCGIKAELCKPKADAPDKGFLVPNLELTPLCSSKFRPGPPSDQAQVLTQLIAEIIDNSKCINLKDLCICNDKLAWCLYVDFVCLDFDGSVVDTCLVSFLGAIKSITLPFIDYDPALDNIQVNLEERKHIEIYNTPVSTTFAVFDDKVILKDPTLEEESLCSGILTIVFKDEELCCVHKPGGSALTQEELQQCITESKERTPLIKSLIETAVKDYVKT</sequence>
<reference evidence="14" key="1">
    <citation type="submission" date="2025-04" db="UniProtKB">
        <authorList>
            <consortium name="RefSeq"/>
        </authorList>
    </citation>
    <scope>IDENTIFICATION</scope>
    <source>
        <tissue evidence="14">Whole insect</tissue>
    </source>
</reference>
<comment type="similarity">
    <text evidence="3">Belongs to the RNase PH family.</text>
</comment>
<dbReference type="GO" id="GO:0071038">
    <property type="term" value="P:TRAMP-dependent tRNA surveillance pathway"/>
    <property type="evidence" value="ECO:0007669"/>
    <property type="project" value="TreeGrafter"/>
</dbReference>
<evidence type="ECO:0000256" key="6">
    <source>
        <dbReference type="ARBA" id="ARBA00022835"/>
    </source>
</evidence>
<dbReference type="InterPro" id="IPR020568">
    <property type="entry name" value="Ribosomal_Su5_D2-typ_SF"/>
</dbReference>
<dbReference type="GO" id="GO:0016075">
    <property type="term" value="P:rRNA catabolic process"/>
    <property type="evidence" value="ECO:0007669"/>
    <property type="project" value="TreeGrafter"/>
</dbReference>
<gene>
    <name evidence="14" type="primary">LOC114340325</name>
</gene>
<dbReference type="Pfam" id="PF01138">
    <property type="entry name" value="RNase_PH"/>
    <property type="match status" value="1"/>
</dbReference>
<dbReference type="GO" id="GO:0000176">
    <property type="term" value="C:nuclear exosome (RNase complex)"/>
    <property type="evidence" value="ECO:0007669"/>
    <property type="project" value="TreeGrafter"/>
</dbReference>
<keyword evidence="6" id="KW-0271">Exosome</keyword>
<dbReference type="GO" id="GO:0071035">
    <property type="term" value="P:nuclear polyadenylation-dependent rRNA catabolic process"/>
    <property type="evidence" value="ECO:0007669"/>
    <property type="project" value="TreeGrafter"/>
</dbReference>
<comment type="subcellular location">
    <subcellularLocation>
        <location evidence="1">Cytoplasm</location>
    </subcellularLocation>
    <subcellularLocation>
        <location evidence="2">Nucleus</location>
        <location evidence="2">Nucleolus</location>
    </subcellularLocation>
</comment>
<dbReference type="InterPro" id="IPR015847">
    <property type="entry name" value="ExoRNase_PH_dom2"/>
</dbReference>
<evidence type="ECO:0000313" key="14">
    <source>
        <dbReference type="RefSeq" id="XP_028146870.1"/>
    </source>
</evidence>
<dbReference type="RefSeq" id="XP_028146870.1">
    <property type="nucleotide sequence ID" value="XM_028291069.1"/>
</dbReference>
<dbReference type="GO" id="GO:0034475">
    <property type="term" value="P:U4 snRNA 3'-end processing"/>
    <property type="evidence" value="ECO:0007669"/>
    <property type="project" value="TreeGrafter"/>
</dbReference>
<dbReference type="Pfam" id="PF03725">
    <property type="entry name" value="RNase_PH_C"/>
    <property type="match status" value="1"/>
</dbReference>
<evidence type="ECO:0000256" key="7">
    <source>
        <dbReference type="ARBA" id="ARBA00022884"/>
    </source>
</evidence>
<dbReference type="CDD" id="cd11369">
    <property type="entry name" value="RNase_PH_RRP43"/>
    <property type="match status" value="1"/>
</dbReference>
<keyword evidence="4" id="KW-0963">Cytoplasm</keyword>
<dbReference type="InterPro" id="IPR036345">
    <property type="entry name" value="ExoRNase_PH_dom2_sf"/>
</dbReference>
<evidence type="ECO:0000259" key="10">
    <source>
        <dbReference type="Pfam" id="PF01138"/>
    </source>
</evidence>
<evidence type="ECO:0000313" key="13">
    <source>
        <dbReference type="Proteomes" id="UP001652700"/>
    </source>
</evidence>
<dbReference type="InterPro" id="IPR033196">
    <property type="entry name" value="Rrp43"/>
</dbReference>
<dbReference type="GO" id="GO:0071028">
    <property type="term" value="P:nuclear mRNA surveillance"/>
    <property type="evidence" value="ECO:0007669"/>
    <property type="project" value="TreeGrafter"/>
</dbReference>
<dbReference type="PANTHER" id="PTHR11097">
    <property type="entry name" value="EXOSOME COMPLEX EXONUCLEASE RIBOSOMAL RNA PROCESSING PROTEIN"/>
    <property type="match status" value="1"/>
</dbReference>
<dbReference type="InParanoid" id="A0A6P7GST2"/>
<name>A0A6P7GST2_DIAVI</name>
<dbReference type="GO" id="GO:0000467">
    <property type="term" value="P:exonucleolytic trimming to generate mature 3'-end of 5.8S rRNA from tricistronic rRNA transcript (SSU-rRNA, 5.8S rRNA, LSU-rRNA)"/>
    <property type="evidence" value="ECO:0007669"/>
    <property type="project" value="TreeGrafter"/>
</dbReference>
<dbReference type="InterPro" id="IPR001247">
    <property type="entry name" value="ExoRNase_PH_dom1"/>
</dbReference>
<evidence type="ECO:0000256" key="5">
    <source>
        <dbReference type="ARBA" id="ARBA00022552"/>
    </source>
</evidence>
<dbReference type="GO" id="GO:0035925">
    <property type="term" value="F:mRNA 3'-UTR AU-rich region binding"/>
    <property type="evidence" value="ECO:0007669"/>
    <property type="project" value="TreeGrafter"/>
</dbReference>
<feature type="domain" description="Exoribonuclease phosphorolytic" evidence="10">
    <location>
        <begin position="32"/>
        <end position="162"/>
    </location>
</feature>
<organism evidence="14">
    <name type="scientific">Diabrotica virgifera virgifera</name>
    <name type="common">western corn rootworm</name>
    <dbReference type="NCBI Taxonomy" id="50390"/>
    <lineage>
        <taxon>Eukaryota</taxon>
        <taxon>Metazoa</taxon>
        <taxon>Ecdysozoa</taxon>
        <taxon>Arthropoda</taxon>
        <taxon>Hexapoda</taxon>
        <taxon>Insecta</taxon>
        <taxon>Pterygota</taxon>
        <taxon>Neoptera</taxon>
        <taxon>Endopterygota</taxon>
        <taxon>Coleoptera</taxon>
        <taxon>Polyphaga</taxon>
        <taxon>Cucujiformia</taxon>
        <taxon>Chrysomeloidea</taxon>
        <taxon>Chrysomelidae</taxon>
        <taxon>Galerucinae</taxon>
        <taxon>Diabroticina</taxon>
        <taxon>Diabroticites</taxon>
        <taxon>Diabrotica</taxon>
    </lineage>
</organism>
<feature type="domain" description="Exoribonuclease phosphorolytic" evidence="11">
    <location>
        <begin position="192"/>
        <end position="256"/>
    </location>
</feature>
<dbReference type="SUPFAM" id="SSF55666">
    <property type="entry name" value="Ribonuclease PH domain 2-like"/>
    <property type="match status" value="1"/>
</dbReference>
<evidence type="ECO:0000259" key="11">
    <source>
        <dbReference type="Pfam" id="PF03725"/>
    </source>
</evidence>
<keyword evidence="7" id="KW-0694">RNA-binding</keyword>
<accession>A0A6P7GST2</accession>
<dbReference type="InterPro" id="IPR027408">
    <property type="entry name" value="PNPase/RNase_PH_dom_sf"/>
</dbReference>
<evidence type="ECO:0000313" key="12">
    <source>
        <dbReference type="EnsemblMetazoa" id="XP_028146870.1"/>
    </source>
</evidence>
<dbReference type="Proteomes" id="UP001652700">
    <property type="component" value="Unplaced"/>
</dbReference>
<keyword evidence="13" id="KW-1185">Reference proteome</keyword>
<protein>
    <recommendedName>
        <fullName evidence="9">Ribosomal RNA-processing protein 43</fullName>
    </recommendedName>
</protein>
<dbReference type="SUPFAM" id="SSF54211">
    <property type="entry name" value="Ribosomal protein S5 domain 2-like"/>
    <property type="match status" value="1"/>
</dbReference>
<dbReference type="OrthoDB" id="45882at2759"/>
<dbReference type="GO" id="GO:0005730">
    <property type="term" value="C:nucleolus"/>
    <property type="evidence" value="ECO:0007669"/>
    <property type="project" value="UniProtKB-SubCell"/>
</dbReference>
<dbReference type="GO" id="GO:0034476">
    <property type="term" value="P:U5 snRNA 3'-end processing"/>
    <property type="evidence" value="ECO:0007669"/>
    <property type="project" value="TreeGrafter"/>
</dbReference>
<evidence type="ECO:0000256" key="3">
    <source>
        <dbReference type="ARBA" id="ARBA00006678"/>
    </source>
</evidence>
<dbReference type="GeneID" id="114340325"/>
<dbReference type="KEGG" id="dvv:114340325"/>
<reference evidence="12" key="2">
    <citation type="submission" date="2025-05" db="UniProtKB">
        <authorList>
            <consortium name="EnsemblMetazoa"/>
        </authorList>
    </citation>
    <scope>IDENTIFICATION</scope>
</reference>
<evidence type="ECO:0000256" key="9">
    <source>
        <dbReference type="ARBA" id="ARBA00030617"/>
    </source>
</evidence>